<evidence type="ECO:0000313" key="3">
    <source>
        <dbReference type="Proteomes" id="UP000366872"/>
    </source>
</evidence>
<evidence type="ECO:0008006" key="4">
    <source>
        <dbReference type="Google" id="ProtNLM"/>
    </source>
</evidence>
<keyword evidence="1" id="KW-0812">Transmembrane</keyword>
<proteinExistence type="predicted"/>
<feature type="transmembrane region" description="Helical" evidence="1">
    <location>
        <begin position="182"/>
        <end position="201"/>
    </location>
</feature>
<feature type="transmembrane region" description="Helical" evidence="1">
    <location>
        <begin position="291"/>
        <end position="311"/>
    </location>
</feature>
<dbReference type="EMBL" id="CAAHFG010000002">
    <property type="protein sequence ID" value="VGO15549.1"/>
    <property type="molecule type" value="Genomic_DNA"/>
</dbReference>
<accession>A0A6C2U6R9</accession>
<feature type="transmembrane region" description="Helical" evidence="1">
    <location>
        <begin position="213"/>
        <end position="233"/>
    </location>
</feature>
<keyword evidence="1" id="KW-1133">Transmembrane helix</keyword>
<keyword evidence="1" id="KW-0472">Membrane</keyword>
<feature type="transmembrane region" description="Helical" evidence="1">
    <location>
        <begin position="354"/>
        <end position="371"/>
    </location>
</feature>
<protein>
    <recommendedName>
        <fullName evidence="4">VanZ-like domain-containing protein</fullName>
    </recommendedName>
</protein>
<organism evidence="2 3">
    <name type="scientific">Pontiella desulfatans</name>
    <dbReference type="NCBI Taxonomy" id="2750659"/>
    <lineage>
        <taxon>Bacteria</taxon>
        <taxon>Pseudomonadati</taxon>
        <taxon>Kiritimatiellota</taxon>
        <taxon>Kiritimatiellia</taxon>
        <taxon>Kiritimatiellales</taxon>
        <taxon>Pontiellaceae</taxon>
        <taxon>Pontiella</taxon>
    </lineage>
</organism>
<sequence length="378" mass="42644">MNEWGKKLRIRLPAMLLLAATLLFWGLYDRYALDGDVLLESPALADATRVRGDCTGTNGHFRLTVHEDGKMASINFRLPGASDFRMIRVRCRIRTADVVPGKYSWRCARLLLTQYDANNKWIPGQHGLVSQWGTGEWSFHQEVFATIPGAAHADVVIQQSGISGTAEFDSIAAEPVRLKKTFFVWQGVFAFLWVGMAGLYYRRCRLHNRRLRLLILLNIFAILFGTLMPTVVIQKGTDGLKESVAKAIQKRSQSKPAAAPETTIKKKPVDHDVHETKRIDRFNEAVDGAHVAGHFVLFSSLCFLVYLSAALEGQHRSYYFKVAFDILLFAAITESMQNLTLDRTAGLSDWLTDVYGMALAFGVFLVVRFFMRNVLKRH</sequence>
<dbReference type="Proteomes" id="UP000366872">
    <property type="component" value="Unassembled WGS sequence"/>
</dbReference>
<name>A0A6C2U6R9_PONDE</name>
<reference evidence="2 3" key="1">
    <citation type="submission" date="2019-04" db="EMBL/GenBank/DDBJ databases">
        <authorList>
            <person name="Van Vliet M D."/>
        </authorList>
    </citation>
    <scope>NUCLEOTIDE SEQUENCE [LARGE SCALE GENOMIC DNA]</scope>
    <source>
        <strain evidence="2 3">F1</strain>
    </source>
</reference>
<feature type="transmembrane region" description="Helical" evidence="1">
    <location>
        <begin position="318"/>
        <end position="334"/>
    </location>
</feature>
<keyword evidence="3" id="KW-1185">Reference proteome</keyword>
<gene>
    <name evidence="2" type="ORF">PDESU_04134</name>
</gene>
<dbReference type="AlphaFoldDB" id="A0A6C2U6R9"/>
<evidence type="ECO:0000256" key="1">
    <source>
        <dbReference type="SAM" id="Phobius"/>
    </source>
</evidence>
<dbReference type="NCBIfam" id="NF037970">
    <property type="entry name" value="vanZ_1"/>
    <property type="match status" value="1"/>
</dbReference>
<evidence type="ECO:0000313" key="2">
    <source>
        <dbReference type="EMBL" id="VGO15549.1"/>
    </source>
</evidence>